<evidence type="ECO:0000313" key="2">
    <source>
        <dbReference type="EMBL" id="SMO48088.1"/>
    </source>
</evidence>
<dbReference type="Gene3D" id="3.30.420.40">
    <property type="match status" value="1"/>
</dbReference>
<sequence>MTPYKNLTIDLGTSSIRVVLSIYRNNKREFIVKKAPSRGIKGGNIINPASAKESLSIVLNKLKLDSPTVLPNSACVIVPGNFIVNFQVESTIEFPGITTITHNEVNEVKNKAQKELFRGNLYLKNYYEIIHVIPQEFIVDKIDGIQNPIGRSGQKLTMRAIVVLGGKNHLKTVESLLKDVNLSVERFIAQPVAAFYGIRDPNFYYNNNLIVYLGAGNTEFLYFREDKPVLIKHLPTGSQDILEFLIKSLKVNRKEAERLFFEYGSAYALKFSKEELIDVNYASRTVKIPRIVIPALIQKKLQGIFKDIKSTLENEDPSYVKNLNTVFLTGGLSNLRDIEVLSQRIFKAPTVISKPDTVSDSSLSPVVGVSNYLSSLENREKLTDIKEDIRKTYGKVGWFQGIIRFLMDLI</sequence>
<accession>A0A521BLQ5</accession>
<dbReference type="GO" id="GO:0051301">
    <property type="term" value="P:cell division"/>
    <property type="evidence" value="ECO:0007669"/>
    <property type="project" value="UniProtKB-KW"/>
</dbReference>
<dbReference type="InterPro" id="IPR003494">
    <property type="entry name" value="SHS2_FtsA"/>
</dbReference>
<dbReference type="Gene3D" id="3.30.1490.110">
    <property type="match status" value="1"/>
</dbReference>
<dbReference type="Pfam" id="PF14450">
    <property type="entry name" value="FtsA"/>
    <property type="match status" value="1"/>
</dbReference>
<dbReference type="SUPFAM" id="SSF53067">
    <property type="entry name" value="Actin-like ATPase domain"/>
    <property type="match status" value="2"/>
</dbReference>
<feature type="domain" description="SHS2" evidence="1">
    <location>
        <begin position="6"/>
        <end position="198"/>
    </location>
</feature>
<evidence type="ECO:0000259" key="1">
    <source>
        <dbReference type="SMART" id="SM00842"/>
    </source>
</evidence>
<dbReference type="PANTHER" id="PTHR32432">
    <property type="entry name" value="CELL DIVISION PROTEIN FTSA-RELATED"/>
    <property type="match status" value="1"/>
</dbReference>
<protein>
    <submittedName>
        <fullName evidence="2">Cell division protein FtsA</fullName>
    </submittedName>
</protein>
<dbReference type="OrthoDB" id="9768127at2"/>
<dbReference type="InterPro" id="IPR043129">
    <property type="entry name" value="ATPase_NBD"/>
</dbReference>
<dbReference type="RefSeq" id="WP_142934606.1">
    <property type="nucleotide sequence ID" value="NZ_FXTM01000006.1"/>
</dbReference>
<keyword evidence="2" id="KW-0131">Cell cycle</keyword>
<dbReference type="SMART" id="SM00842">
    <property type="entry name" value="FtsA"/>
    <property type="match status" value="1"/>
</dbReference>
<keyword evidence="2" id="KW-0132">Cell division</keyword>
<dbReference type="Pfam" id="PF02491">
    <property type="entry name" value="SHS2_FTSA"/>
    <property type="match status" value="1"/>
</dbReference>
<dbReference type="AlphaFoldDB" id="A0A521BLQ5"/>
<name>A0A521BLQ5_9BACT</name>
<dbReference type="Proteomes" id="UP000317315">
    <property type="component" value="Unassembled WGS sequence"/>
</dbReference>
<evidence type="ECO:0000313" key="3">
    <source>
        <dbReference type="Proteomes" id="UP000317315"/>
    </source>
</evidence>
<keyword evidence="3" id="KW-1185">Reference proteome</keyword>
<organism evidence="2 3">
    <name type="scientific">Balnearium lithotrophicum</name>
    <dbReference type="NCBI Taxonomy" id="223788"/>
    <lineage>
        <taxon>Bacteria</taxon>
        <taxon>Pseudomonadati</taxon>
        <taxon>Aquificota</taxon>
        <taxon>Aquificia</taxon>
        <taxon>Desulfurobacteriales</taxon>
        <taxon>Desulfurobacteriaceae</taxon>
        <taxon>Balnearium</taxon>
    </lineage>
</organism>
<gene>
    <name evidence="2" type="ORF">SAMN06269117_10623</name>
</gene>
<proteinExistence type="predicted"/>
<dbReference type="EMBL" id="FXTM01000006">
    <property type="protein sequence ID" value="SMO48088.1"/>
    <property type="molecule type" value="Genomic_DNA"/>
</dbReference>
<dbReference type="InterPro" id="IPR050696">
    <property type="entry name" value="FtsA/MreB"/>
</dbReference>
<reference evidence="2 3" key="1">
    <citation type="submission" date="2017-05" db="EMBL/GenBank/DDBJ databases">
        <authorList>
            <person name="Varghese N."/>
            <person name="Submissions S."/>
        </authorList>
    </citation>
    <scope>NUCLEOTIDE SEQUENCE [LARGE SCALE GENOMIC DNA]</scope>
    <source>
        <strain evidence="2 3">DSM 16304</strain>
    </source>
</reference>